<keyword evidence="4" id="KW-1185">Reference proteome</keyword>
<dbReference type="Pfam" id="PF17765">
    <property type="entry name" value="MLTR_LBD"/>
    <property type="match status" value="1"/>
</dbReference>
<dbReference type="PANTHER" id="PTHR35010">
    <property type="entry name" value="BLL4672 PROTEIN-RELATED"/>
    <property type="match status" value="1"/>
</dbReference>
<dbReference type="PROSITE" id="PS50943">
    <property type="entry name" value="HTH_CROC1"/>
    <property type="match status" value="1"/>
</dbReference>
<feature type="region of interest" description="Disordered" evidence="1">
    <location>
        <begin position="41"/>
        <end position="61"/>
    </location>
</feature>
<organism evidence="3 4">
    <name type="scientific">Nocardia ninae NBRC 108245</name>
    <dbReference type="NCBI Taxonomy" id="1210091"/>
    <lineage>
        <taxon>Bacteria</taxon>
        <taxon>Bacillati</taxon>
        <taxon>Actinomycetota</taxon>
        <taxon>Actinomycetes</taxon>
        <taxon>Mycobacteriales</taxon>
        <taxon>Nocardiaceae</taxon>
        <taxon>Nocardia</taxon>
    </lineage>
</organism>
<comment type="caution">
    <text evidence="3">The sequence shown here is derived from an EMBL/GenBank/DDBJ whole genome shotgun (WGS) entry which is preliminary data.</text>
</comment>
<dbReference type="InterPro" id="IPR001387">
    <property type="entry name" value="Cro/C1-type_HTH"/>
</dbReference>
<dbReference type="Gene3D" id="3.30.450.180">
    <property type="match status" value="1"/>
</dbReference>
<feature type="region of interest" description="Disordered" evidence="1">
    <location>
        <begin position="1"/>
        <end position="27"/>
    </location>
</feature>
<evidence type="ECO:0000256" key="1">
    <source>
        <dbReference type="SAM" id="MobiDB-lite"/>
    </source>
</evidence>
<dbReference type="RefSeq" id="WP_246181223.1">
    <property type="nucleotide sequence ID" value="NZ_BJXA01000066.1"/>
</dbReference>
<proteinExistence type="predicted"/>
<dbReference type="EMBL" id="BJXA01000066">
    <property type="protein sequence ID" value="GEM42291.1"/>
    <property type="molecule type" value="Genomic_DNA"/>
</dbReference>
<evidence type="ECO:0000313" key="4">
    <source>
        <dbReference type="Proteomes" id="UP000321424"/>
    </source>
</evidence>
<dbReference type="SMART" id="SM00530">
    <property type="entry name" value="HTH_XRE"/>
    <property type="match status" value="1"/>
</dbReference>
<dbReference type="Proteomes" id="UP000321424">
    <property type="component" value="Unassembled WGS sequence"/>
</dbReference>
<protein>
    <submittedName>
        <fullName evidence="3">Transcriptional regulator</fullName>
    </submittedName>
</protein>
<dbReference type="PANTHER" id="PTHR35010:SF2">
    <property type="entry name" value="BLL4672 PROTEIN"/>
    <property type="match status" value="1"/>
</dbReference>
<name>A0A511MP96_9NOCA</name>
<gene>
    <name evidence="3" type="ORF">NN4_68100</name>
</gene>
<dbReference type="AlphaFoldDB" id="A0A511MP96"/>
<feature type="compositionally biased region" description="Low complexity" evidence="1">
    <location>
        <begin position="1"/>
        <end position="12"/>
    </location>
</feature>
<sequence>MTGMVNATDGANSGAGGGRRAASATDPTQELAAFLRDRRERLTPADLGLPPRRQARRTPGLRREEVAELAGVSTDYIVRLEQGRGLRPSADVLEALSRALRLTADERAYLFDLARQRQPNAGKPATVPAPALAMLVHDLSPLPAMLINHRYDILAWNREMSRLIIDFDTVPPRQRNSMWLCLMEPSMRDFYVERERIIREGVADLRAAWAAHPDDQVLGELIAEFTARSAEFEEGWARHDVRVQGRGAKPLRHPVVGRLVVNYEVLMPVQDPDQRIIIYRAADADSQTALDRLMADPAPLVDRTASAELTPPS</sequence>
<dbReference type="CDD" id="cd00093">
    <property type="entry name" value="HTH_XRE"/>
    <property type="match status" value="1"/>
</dbReference>
<accession>A0A511MP96</accession>
<evidence type="ECO:0000259" key="2">
    <source>
        <dbReference type="PROSITE" id="PS50943"/>
    </source>
</evidence>
<dbReference type="InterPro" id="IPR041413">
    <property type="entry name" value="MLTR_LBD"/>
</dbReference>
<reference evidence="3 4" key="1">
    <citation type="submission" date="2019-07" db="EMBL/GenBank/DDBJ databases">
        <title>Whole genome shotgun sequence of Nocardia ninae NBRC 108245.</title>
        <authorList>
            <person name="Hosoyama A."/>
            <person name="Uohara A."/>
            <person name="Ohji S."/>
            <person name="Ichikawa N."/>
        </authorList>
    </citation>
    <scope>NUCLEOTIDE SEQUENCE [LARGE SCALE GENOMIC DNA]</scope>
    <source>
        <strain evidence="3 4">NBRC 108245</strain>
    </source>
</reference>
<dbReference type="SUPFAM" id="SSF47413">
    <property type="entry name" value="lambda repressor-like DNA-binding domains"/>
    <property type="match status" value="1"/>
</dbReference>
<evidence type="ECO:0000313" key="3">
    <source>
        <dbReference type="EMBL" id="GEM42291.1"/>
    </source>
</evidence>
<dbReference type="GO" id="GO:0003677">
    <property type="term" value="F:DNA binding"/>
    <property type="evidence" value="ECO:0007669"/>
    <property type="project" value="InterPro"/>
</dbReference>
<feature type="domain" description="HTH cro/C1-type" evidence="2">
    <location>
        <begin position="53"/>
        <end position="107"/>
    </location>
</feature>
<dbReference type="Pfam" id="PF13560">
    <property type="entry name" value="HTH_31"/>
    <property type="match status" value="1"/>
</dbReference>
<dbReference type="Gene3D" id="1.10.260.40">
    <property type="entry name" value="lambda repressor-like DNA-binding domains"/>
    <property type="match status" value="1"/>
</dbReference>
<dbReference type="InterPro" id="IPR010982">
    <property type="entry name" value="Lambda_DNA-bd_dom_sf"/>
</dbReference>